<evidence type="ECO:0000313" key="2">
    <source>
        <dbReference type="EMBL" id="CAE8618962.1"/>
    </source>
</evidence>
<gene>
    <name evidence="2" type="ORF">PGLA1383_LOCUS36556</name>
</gene>
<dbReference type="EMBL" id="CAJNNV010026771">
    <property type="protein sequence ID" value="CAE8618962.1"/>
    <property type="molecule type" value="Genomic_DNA"/>
</dbReference>
<dbReference type="PANTHER" id="PTHR30053:SF14">
    <property type="entry name" value="TRANSLATION ELONGATION FACTOR KOW-LIKE DOMAIN-CONTAINING PROTEIN"/>
    <property type="match status" value="1"/>
</dbReference>
<evidence type="ECO:0000313" key="3">
    <source>
        <dbReference type="Proteomes" id="UP000654075"/>
    </source>
</evidence>
<dbReference type="OMA" id="KFACQAK"/>
<dbReference type="Gene3D" id="2.30.30.30">
    <property type="match status" value="1"/>
</dbReference>
<keyword evidence="3" id="KW-1185">Reference proteome</keyword>
<dbReference type="InterPro" id="IPR008991">
    <property type="entry name" value="Translation_prot_SH3-like_sf"/>
</dbReference>
<dbReference type="GO" id="GO:0003746">
    <property type="term" value="F:translation elongation factor activity"/>
    <property type="evidence" value="ECO:0007669"/>
    <property type="project" value="TreeGrafter"/>
</dbReference>
<dbReference type="InterPro" id="IPR020599">
    <property type="entry name" value="Transl_elong_fac_P/YeiP"/>
</dbReference>
<dbReference type="InterPro" id="IPR014722">
    <property type="entry name" value="Rib_uL2_dom2"/>
</dbReference>
<dbReference type="OrthoDB" id="10259892at2759"/>
<proteinExistence type="predicted"/>
<comment type="caution">
    <text evidence="2">The sequence shown here is derived from an EMBL/GenBank/DDBJ whole genome shotgun (WGS) entry which is preliminary data.</text>
</comment>
<dbReference type="Proteomes" id="UP000654075">
    <property type="component" value="Unassembled WGS sequence"/>
</dbReference>
<organism evidence="2 3">
    <name type="scientific">Polarella glacialis</name>
    <name type="common">Dinoflagellate</name>
    <dbReference type="NCBI Taxonomy" id="89957"/>
    <lineage>
        <taxon>Eukaryota</taxon>
        <taxon>Sar</taxon>
        <taxon>Alveolata</taxon>
        <taxon>Dinophyceae</taxon>
        <taxon>Suessiales</taxon>
        <taxon>Suessiaceae</taxon>
        <taxon>Polarella</taxon>
    </lineage>
</organism>
<dbReference type="SUPFAM" id="SSF50104">
    <property type="entry name" value="Translation proteins SH3-like domain"/>
    <property type="match status" value="1"/>
</dbReference>
<dbReference type="AlphaFoldDB" id="A0A813G2T7"/>
<sequence length="159" mass="17823">MWGVSASVARFAACQRTGPALARFFASKELLPVTDVRRAMILRVDDKYWEVTEWAAQKQGRGAASYNVTYIELETGKERVHKYGSAAKCTRIEPDRISTQVMYLTGSGKEEKTVVVADEEFNEIELPYSLFTSNPVLLEGHKVLIYKDGDAIVKVSVRT</sequence>
<protein>
    <recommendedName>
        <fullName evidence="1">Translation elongation factor KOW-like domain-containing protein</fullName>
    </recommendedName>
</protein>
<dbReference type="PANTHER" id="PTHR30053">
    <property type="entry name" value="ELONGATION FACTOR P"/>
    <property type="match status" value="1"/>
</dbReference>
<feature type="domain" description="Translation elongation factor KOW-like" evidence="1">
    <location>
        <begin position="34"/>
        <end position="86"/>
    </location>
</feature>
<reference evidence="2" key="1">
    <citation type="submission" date="2021-02" db="EMBL/GenBank/DDBJ databases">
        <authorList>
            <person name="Dougan E. K."/>
            <person name="Rhodes N."/>
            <person name="Thang M."/>
            <person name="Chan C."/>
        </authorList>
    </citation>
    <scope>NUCLEOTIDE SEQUENCE</scope>
</reference>
<accession>A0A813G2T7</accession>
<dbReference type="GO" id="GO:0005737">
    <property type="term" value="C:cytoplasm"/>
    <property type="evidence" value="ECO:0007669"/>
    <property type="project" value="TreeGrafter"/>
</dbReference>
<dbReference type="Pfam" id="PF08207">
    <property type="entry name" value="EFP_N"/>
    <property type="match status" value="1"/>
</dbReference>
<dbReference type="InterPro" id="IPR013185">
    <property type="entry name" value="Transl_elong_KOW-like"/>
</dbReference>
<name>A0A813G2T7_POLGL</name>
<evidence type="ECO:0000259" key="1">
    <source>
        <dbReference type="Pfam" id="PF08207"/>
    </source>
</evidence>